<dbReference type="InParanoid" id="A0A3P8WAH1"/>
<evidence type="ECO:0000256" key="5">
    <source>
        <dbReference type="RuleBase" id="RU003799"/>
    </source>
</evidence>
<keyword evidence="4" id="KW-0408">Iron</keyword>
<keyword evidence="3" id="KW-0479">Metal-binding</keyword>
<accession>A0A3P8WAH1</accession>
<evidence type="ECO:0000256" key="3">
    <source>
        <dbReference type="ARBA" id="ARBA00022723"/>
    </source>
</evidence>
<evidence type="ECO:0000313" key="6">
    <source>
        <dbReference type="Ensembl" id="ENSCSEP00000021585.1"/>
    </source>
</evidence>
<name>A0A3P8WAH1_CYNSE</name>
<evidence type="ECO:0000313" key="7">
    <source>
        <dbReference type="Proteomes" id="UP000265120"/>
    </source>
</evidence>
<dbReference type="AlphaFoldDB" id="A0A3P8WAH1"/>
<proteinExistence type="inferred from homology"/>
<evidence type="ECO:0000256" key="2">
    <source>
        <dbReference type="ARBA" id="ARBA00006787"/>
    </source>
</evidence>
<dbReference type="Proteomes" id="UP000265120">
    <property type="component" value="Chromosome W"/>
</dbReference>
<keyword evidence="7" id="KW-1185">Reference proteome</keyword>
<dbReference type="GO" id="GO:0016702">
    <property type="term" value="F:oxidoreductase activity, acting on single donors with incorporation of molecular oxygen, incorporation of two atoms of oxygen"/>
    <property type="evidence" value="ECO:0007669"/>
    <property type="project" value="InterPro"/>
</dbReference>
<dbReference type="Ensembl" id="ENSCSET00000021862.1">
    <property type="protein sequence ID" value="ENSCSEP00000021585.1"/>
    <property type="gene ID" value="ENSCSEG00000013775.1"/>
</dbReference>
<dbReference type="GeneTree" id="ENSGT00940000180437"/>
<dbReference type="STRING" id="244447.ENSCSEP00000021585"/>
<comment type="similarity">
    <text evidence="2 5">Belongs to the carotenoid oxygenase family.</text>
</comment>
<dbReference type="Pfam" id="PF03055">
    <property type="entry name" value="RPE65"/>
    <property type="match status" value="1"/>
</dbReference>
<reference evidence="6" key="3">
    <citation type="submission" date="2025-09" db="UniProtKB">
        <authorList>
            <consortium name="Ensembl"/>
        </authorList>
    </citation>
    <scope>IDENTIFICATION</scope>
</reference>
<protein>
    <submittedName>
        <fullName evidence="6">Uncharacterized protein</fullName>
    </submittedName>
</protein>
<sequence>MSLFLQTPPPSSPFLTPISPILSFGSRQRCPQAKGLETLAALVQSVEETPDPIPTMIRGTIPAWINGSFLRNGPEKFEFGKGKFRNTTGKAEMAAHSGFSCSWN</sequence>
<reference evidence="6 7" key="1">
    <citation type="journal article" date="2014" name="Nat. Genet.">
        <title>Whole-genome sequence of a flatfish provides insights into ZW sex chromosome evolution and adaptation to a benthic lifestyle.</title>
        <authorList>
            <person name="Chen S."/>
            <person name="Zhang G."/>
            <person name="Shao C."/>
            <person name="Huang Q."/>
            <person name="Liu G."/>
            <person name="Zhang P."/>
            <person name="Song W."/>
            <person name="An N."/>
            <person name="Chalopin D."/>
            <person name="Volff J.N."/>
            <person name="Hong Y."/>
            <person name="Li Q."/>
            <person name="Sha Z."/>
            <person name="Zhou H."/>
            <person name="Xie M."/>
            <person name="Yu Q."/>
            <person name="Liu Y."/>
            <person name="Xiang H."/>
            <person name="Wang N."/>
            <person name="Wu K."/>
            <person name="Yang C."/>
            <person name="Zhou Q."/>
            <person name="Liao X."/>
            <person name="Yang L."/>
            <person name="Hu Q."/>
            <person name="Zhang J."/>
            <person name="Meng L."/>
            <person name="Jin L."/>
            <person name="Tian Y."/>
            <person name="Lian J."/>
            <person name="Yang J."/>
            <person name="Miao G."/>
            <person name="Liu S."/>
            <person name="Liang Z."/>
            <person name="Yan F."/>
            <person name="Li Y."/>
            <person name="Sun B."/>
            <person name="Zhang H."/>
            <person name="Zhang J."/>
            <person name="Zhu Y."/>
            <person name="Du M."/>
            <person name="Zhao Y."/>
            <person name="Schartl M."/>
            <person name="Tang Q."/>
            <person name="Wang J."/>
        </authorList>
    </citation>
    <scope>NUCLEOTIDE SEQUENCE</scope>
</reference>
<dbReference type="GO" id="GO:0046872">
    <property type="term" value="F:metal ion binding"/>
    <property type="evidence" value="ECO:0007669"/>
    <property type="project" value="UniProtKB-KW"/>
</dbReference>
<reference evidence="6" key="2">
    <citation type="submission" date="2025-08" db="UniProtKB">
        <authorList>
            <consortium name="Ensembl"/>
        </authorList>
    </citation>
    <scope>IDENTIFICATION</scope>
</reference>
<dbReference type="InterPro" id="IPR004294">
    <property type="entry name" value="Carotenoid_Oase"/>
</dbReference>
<organism evidence="6 7">
    <name type="scientific">Cynoglossus semilaevis</name>
    <name type="common">Tongue sole</name>
    <dbReference type="NCBI Taxonomy" id="244447"/>
    <lineage>
        <taxon>Eukaryota</taxon>
        <taxon>Metazoa</taxon>
        <taxon>Chordata</taxon>
        <taxon>Craniata</taxon>
        <taxon>Vertebrata</taxon>
        <taxon>Euteleostomi</taxon>
        <taxon>Actinopterygii</taxon>
        <taxon>Neopterygii</taxon>
        <taxon>Teleostei</taxon>
        <taxon>Neoteleostei</taxon>
        <taxon>Acanthomorphata</taxon>
        <taxon>Carangaria</taxon>
        <taxon>Pleuronectiformes</taxon>
        <taxon>Pleuronectoidei</taxon>
        <taxon>Cynoglossidae</taxon>
        <taxon>Cynoglossinae</taxon>
        <taxon>Cynoglossus</taxon>
    </lineage>
</organism>
<evidence type="ECO:0000256" key="4">
    <source>
        <dbReference type="ARBA" id="ARBA00023004"/>
    </source>
</evidence>
<evidence type="ECO:0000256" key="1">
    <source>
        <dbReference type="ARBA" id="ARBA00001954"/>
    </source>
</evidence>
<comment type="cofactor">
    <cofactor evidence="1">
        <name>Fe(2+)</name>
        <dbReference type="ChEBI" id="CHEBI:29033"/>
    </cofactor>
</comment>